<dbReference type="PROSITE" id="PS50878">
    <property type="entry name" value="RT_POL"/>
    <property type="match status" value="1"/>
</dbReference>
<organism evidence="2 3">
    <name type="scientific">Oryzias melastigma</name>
    <name type="common">Marine medaka</name>
    <dbReference type="NCBI Taxonomy" id="30732"/>
    <lineage>
        <taxon>Eukaryota</taxon>
        <taxon>Metazoa</taxon>
        <taxon>Chordata</taxon>
        <taxon>Craniata</taxon>
        <taxon>Vertebrata</taxon>
        <taxon>Euteleostomi</taxon>
        <taxon>Actinopterygii</taxon>
        <taxon>Neopterygii</taxon>
        <taxon>Teleostei</taxon>
        <taxon>Neoteleostei</taxon>
        <taxon>Acanthomorphata</taxon>
        <taxon>Ovalentaria</taxon>
        <taxon>Atherinomorphae</taxon>
        <taxon>Beloniformes</taxon>
        <taxon>Adrianichthyidae</taxon>
        <taxon>Oryziinae</taxon>
        <taxon>Oryzias</taxon>
    </lineage>
</organism>
<dbReference type="GeneTree" id="ENSGT00940000163630"/>
<sequence>SQAAVLTNGRCSDSFGLERGVRQGCPLSPLLFALLLLIIRAQTEVKGILLGNVEHKIALYADDIILFLRSPIKSIPSVLKIFNKFSSMSGYKINFTKSEATPLGGLTKADVLKDFPFKWNVSGILYLGVKVSPDLKDMWKLNFSPHMNVLPRLLYPMQMLPLYITKKNNKVLDKAFTNFIWAGKKPRQKLKILQLNSDMGGLSVPNIIFYNWACHAHDYWLWLHTNLKMETCIDTWTCSPYSPWGLITFVKGNEEMFLSTWAPFLNYLPPDLRGQVLKGQSIPLSL</sequence>
<dbReference type="Proteomes" id="UP000261560">
    <property type="component" value="Unplaced"/>
</dbReference>
<feature type="domain" description="Reverse transcriptase" evidence="1">
    <location>
        <begin position="1"/>
        <end position="131"/>
    </location>
</feature>
<evidence type="ECO:0000313" key="3">
    <source>
        <dbReference type="Proteomes" id="UP000261560"/>
    </source>
</evidence>
<proteinExistence type="predicted"/>
<evidence type="ECO:0000259" key="1">
    <source>
        <dbReference type="PROSITE" id="PS50878"/>
    </source>
</evidence>
<evidence type="ECO:0000313" key="2">
    <source>
        <dbReference type="Ensembl" id="ENSOMEP00000007279.1"/>
    </source>
</evidence>
<dbReference type="Ensembl" id="ENSOMET00000004375.1">
    <property type="protein sequence ID" value="ENSOMEP00000007279.1"/>
    <property type="gene ID" value="ENSOMEG00000008379.1"/>
</dbReference>
<dbReference type="PANTHER" id="PTHR31635:SF196">
    <property type="entry name" value="REVERSE TRANSCRIPTASE DOMAIN-CONTAINING PROTEIN-RELATED"/>
    <property type="match status" value="1"/>
</dbReference>
<dbReference type="InterPro" id="IPR000477">
    <property type="entry name" value="RT_dom"/>
</dbReference>
<reference evidence="2" key="1">
    <citation type="submission" date="2025-08" db="UniProtKB">
        <authorList>
            <consortium name="Ensembl"/>
        </authorList>
    </citation>
    <scope>IDENTIFICATION</scope>
</reference>
<dbReference type="STRING" id="30732.ENSOMEP00000007279"/>
<dbReference type="AlphaFoldDB" id="A0A3B3BPS5"/>
<keyword evidence="3" id="KW-1185">Reference proteome</keyword>
<dbReference type="Pfam" id="PF00078">
    <property type="entry name" value="RVT_1"/>
    <property type="match status" value="1"/>
</dbReference>
<name>A0A3B3BPS5_ORYME</name>
<dbReference type="SUPFAM" id="SSF56672">
    <property type="entry name" value="DNA/RNA polymerases"/>
    <property type="match status" value="1"/>
</dbReference>
<protein>
    <recommendedName>
        <fullName evidence="1">Reverse transcriptase domain-containing protein</fullName>
    </recommendedName>
</protein>
<accession>A0A3B3BPS5</accession>
<dbReference type="PANTHER" id="PTHR31635">
    <property type="entry name" value="REVERSE TRANSCRIPTASE DOMAIN-CONTAINING PROTEIN-RELATED"/>
    <property type="match status" value="1"/>
</dbReference>
<dbReference type="OMA" id="QTESHIM"/>
<dbReference type="PaxDb" id="30732-ENSOMEP00000007279"/>
<dbReference type="InterPro" id="IPR043502">
    <property type="entry name" value="DNA/RNA_pol_sf"/>
</dbReference>
<reference evidence="2" key="2">
    <citation type="submission" date="2025-09" db="UniProtKB">
        <authorList>
            <consortium name="Ensembl"/>
        </authorList>
    </citation>
    <scope>IDENTIFICATION</scope>
</reference>